<dbReference type="GO" id="GO:0007020">
    <property type="term" value="P:microtubule nucleation"/>
    <property type="evidence" value="ECO:0007669"/>
    <property type="project" value="InterPro"/>
</dbReference>
<dbReference type="InterPro" id="IPR042241">
    <property type="entry name" value="GCP_C_sf"/>
</dbReference>
<dbReference type="GO" id="GO:0051225">
    <property type="term" value="P:spindle assembly"/>
    <property type="evidence" value="ECO:0007669"/>
    <property type="project" value="TreeGrafter"/>
</dbReference>
<accession>A0A5N5TE30</accession>
<dbReference type="Proteomes" id="UP000326759">
    <property type="component" value="Unassembled WGS sequence"/>
</dbReference>
<dbReference type="OrthoDB" id="6337261at2759"/>
<keyword evidence="6" id="KW-0812">Transmembrane</keyword>
<dbReference type="GO" id="GO:0051011">
    <property type="term" value="F:microtubule minus-end binding"/>
    <property type="evidence" value="ECO:0007669"/>
    <property type="project" value="TreeGrafter"/>
</dbReference>
<comment type="subcellular location">
    <subcellularLocation>
        <location evidence="5">Cytoplasm</location>
        <location evidence="5">Cytoskeleton</location>
        <location evidence="5">Microtubule organizing center</location>
    </subcellularLocation>
</comment>
<dbReference type="InterPro" id="IPR007259">
    <property type="entry name" value="GCP"/>
</dbReference>
<comment type="caution">
    <text evidence="8">The sequence shown here is derived from an EMBL/GenBank/DDBJ whole genome shotgun (WGS) entry which is preliminary data.</text>
</comment>
<dbReference type="GO" id="GO:0031122">
    <property type="term" value="P:cytoplasmic microtubule organization"/>
    <property type="evidence" value="ECO:0007669"/>
    <property type="project" value="TreeGrafter"/>
</dbReference>
<dbReference type="Pfam" id="PF04130">
    <property type="entry name" value="GCP_C_terminal"/>
    <property type="match status" value="1"/>
</dbReference>
<keyword evidence="6" id="KW-0472">Membrane</keyword>
<dbReference type="GO" id="GO:0005874">
    <property type="term" value="C:microtubule"/>
    <property type="evidence" value="ECO:0007669"/>
    <property type="project" value="UniProtKB-KW"/>
</dbReference>
<dbReference type="GO" id="GO:0000922">
    <property type="term" value="C:spindle pole"/>
    <property type="evidence" value="ECO:0007669"/>
    <property type="project" value="InterPro"/>
</dbReference>
<keyword evidence="2 5" id="KW-0963">Cytoplasm</keyword>
<dbReference type="PANTHER" id="PTHR19302">
    <property type="entry name" value="GAMMA TUBULIN COMPLEX PROTEIN"/>
    <property type="match status" value="1"/>
</dbReference>
<sequence>MKFNYKKENYFRKEHIDPTVNRNSMDIDTESVSQMSVSSDLVETPIEDYIPLTETIEEERECIIENDKASVDNLNNLISSICDETEKIVSVDVTQEVKNENLNNNISNDFNSKNIESLLIKESDDFSNNNSNIVSSDFNSNKLEDKSVNVPHDGKPNQISETVGVSRNDLISERNKTTNTQYLELNSKTVSKDTPEEKEEGNIKGMTIGIRKSKSESISLKDSDLKIKKQKGTNRYSLYDFQEAPVLIDQVGGETLKWRGRSIYGHASDSVIQKILWGNADENVENSDKECLSKVSFLNEELRKHISRADTTVVRPYSLILKEENKCPVKMSIPYSKSEECVEDSNETTLEDIHNTSLTFTPLYIARGISEHLKVQSKLANEALLSHFYVERKLLDHFSSLKKFLLLHDASFARTLIRNLISKFVFGRPSPYFVSPVELNLILNEAIVASSSPKHSFASNLYFNVTNLTRNSYSDPLDTIGLRYSVEWPLCVILDEKVLSLYSSVSKFLVRLHQVMLTIEDAFRYMISLRSRFTKIEGIHYHQINIFRHEVQQLVHVIFGYISHQVIKFVVIIIIIII</sequence>
<evidence type="ECO:0000256" key="3">
    <source>
        <dbReference type="ARBA" id="ARBA00022701"/>
    </source>
</evidence>
<dbReference type="AlphaFoldDB" id="A0A5N5TE30"/>
<evidence type="ECO:0000256" key="1">
    <source>
        <dbReference type="ARBA" id="ARBA00010337"/>
    </source>
</evidence>
<evidence type="ECO:0000256" key="2">
    <source>
        <dbReference type="ARBA" id="ARBA00022490"/>
    </source>
</evidence>
<dbReference type="EMBL" id="SEYY01005283">
    <property type="protein sequence ID" value="KAB7503365.1"/>
    <property type="molecule type" value="Genomic_DNA"/>
</dbReference>
<name>A0A5N5TE30_9CRUS</name>
<evidence type="ECO:0000313" key="9">
    <source>
        <dbReference type="Proteomes" id="UP000326759"/>
    </source>
</evidence>
<gene>
    <name evidence="8" type="ORF">Anas_07260</name>
</gene>
<proteinExistence type="inferred from homology"/>
<keyword evidence="4 5" id="KW-0206">Cytoskeleton</keyword>
<dbReference type="PANTHER" id="PTHR19302:SF70">
    <property type="entry name" value="GAMMA-TUBULIN COMPLEX COMPONENT 6"/>
    <property type="match status" value="1"/>
</dbReference>
<evidence type="ECO:0000256" key="5">
    <source>
        <dbReference type="RuleBase" id="RU363050"/>
    </source>
</evidence>
<evidence type="ECO:0000256" key="6">
    <source>
        <dbReference type="SAM" id="Phobius"/>
    </source>
</evidence>
<feature type="domain" description="Gamma tubulin complex component C-terminal" evidence="7">
    <location>
        <begin position="394"/>
        <end position="568"/>
    </location>
</feature>
<evidence type="ECO:0000313" key="8">
    <source>
        <dbReference type="EMBL" id="KAB7503365.1"/>
    </source>
</evidence>
<dbReference type="GO" id="GO:0043015">
    <property type="term" value="F:gamma-tubulin binding"/>
    <property type="evidence" value="ECO:0007669"/>
    <property type="project" value="InterPro"/>
</dbReference>
<comment type="similarity">
    <text evidence="1 5">Belongs to the TUBGCP family.</text>
</comment>
<evidence type="ECO:0000259" key="7">
    <source>
        <dbReference type="Pfam" id="PF04130"/>
    </source>
</evidence>
<reference evidence="8 9" key="1">
    <citation type="journal article" date="2019" name="PLoS Biol.">
        <title>Sex chromosomes control vertical transmission of feminizing Wolbachia symbionts in an isopod.</title>
        <authorList>
            <person name="Becking T."/>
            <person name="Chebbi M.A."/>
            <person name="Giraud I."/>
            <person name="Moumen B."/>
            <person name="Laverre T."/>
            <person name="Caubet Y."/>
            <person name="Peccoud J."/>
            <person name="Gilbert C."/>
            <person name="Cordaux R."/>
        </authorList>
    </citation>
    <scope>NUCLEOTIDE SEQUENCE [LARGE SCALE GENOMIC DNA]</scope>
    <source>
        <strain evidence="8">ANa2</strain>
        <tissue evidence="8">Whole body excluding digestive tract and cuticle</tissue>
    </source>
</reference>
<dbReference type="InterPro" id="IPR040457">
    <property type="entry name" value="GCP_C"/>
</dbReference>
<protein>
    <recommendedName>
        <fullName evidence="5">Gamma-tubulin complex component</fullName>
    </recommendedName>
</protein>
<dbReference type="Gene3D" id="1.20.120.1900">
    <property type="entry name" value="Gamma-tubulin complex, C-terminal domain"/>
    <property type="match status" value="1"/>
</dbReference>
<keyword evidence="6" id="KW-1133">Transmembrane helix</keyword>
<keyword evidence="9" id="KW-1185">Reference proteome</keyword>
<dbReference type="GO" id="GO:0051321">
    <property type="term" value="P:meiotic cell cycle"/>
    <property type="evidence" value="ECO:0007669"/>
    <property type="project" value="TreeGrafter"/>
</dbReference>
<evidence type="ECO:0000256" key="4">
    <source>
        <dbReference type="ARBA" id="ARBA00023212"/>
    </source>
</evidence>
<dbReference type="GO" id="GO:0000278">
    <property type="term" value="P:mitotic cell cycle"/>
    <property type="evidence" value="ECO:0007669"/>
    <property type="project" value="TreeGrafter"/>
</dbReference>
<feature type="transmembrane region" description="Helical" evidence="6">
    <location>
        <begin position="554"/>
        <end position="577"/>
    </location>
</feature>
<dbReference type="GO" id="GO:0000930">
    <property type="term" value="C:gamma-tubulin complex"/>
    <property type="evidence" value="ECO:0007669"/>
    <property type="project" value="TreeGrafter"/>
</dbReference>
<organism evidence="8 9">
    <name type="scientific">Armadillidium nasatum</name>
    <dbReference type="NCBI Taxonomy" id="96803"/>
    <lineage>
        <taxon>Eukaryota</taxon>
        <taxon>Metazoa</taxon>
        <taxon>Ecdysozoa</taxon>
        <taxon>Arthropoda</taxon>
        <taxon>Crustacea</taxon>
        <taxon>Multicrustacea</taxon>
        <taxon>Malacostraca</taxon>
        <taxon>Eumalacostraca</taxon>
        <taxon>Peracarida</taxon>
        <taxon>Isopoda</taxon>
        <taxon>Oniscidea</taxon>
        <taxon>Crinocheta</taxon>
        <taxon>Armadillidiidae</taxon>
        <taxon>Armadillidium</taxon>
    </lineage>
</organism>
<keyword evidence="3 5" id="KW-0493">Microtubule</keyword>